<evidence type="ECO:0000256" key="3">
    <source>
        <dbReference type="ARBA" id="ARBA00023002"/>
    </source>
</evidence>
<dbReference type="PROSITE" id="PS00080">
    <property type="entry name" value="MULTICOPPER_OXIDASE2"/>
    <property type="match status" value="1"/>
</dbReference>
<dbReference type="AlphaFoldDB" id="A0A6I3M832"/>
<keyword evidence="2" id="KW-0479">Metal-binding</keyword>
<dbReference type="CDD" id="cd13890">
    <property type="entry name" value="CuRO_3_CueO_FtsP"/>
    <property type="match status" value="1"/>
</dbReference>
<comment type="similarity">
    <text evidence="1">Belongs to the multicopper oxidase family.</text>
</comment>
<dbReference type="Gene3D" id="2.60.40.420">
    <property type="entry name" value="Cupredoxins - blue copper proteins"/>
    <property type="match status" value="3"/>
</dbReference>
<dbReference type="Pfam" id="PF07732">
    <property type="entry name" value="Cu-oxidase_3"/>
    <property type="match status" value="1"/>
</dbReference>
<dbReference type="Pfam" id="PF07731">
    <property type="entry name" value="Cu-oxidase_2"/>
    <property type="match status" value="1"/>
</dbReference>
<evidence type="ECO:0000259" key="6">
    <source>
        <dbReference type="Pfam" id="PF07732"/>
    </source>
</evidence>
<dbReference type="InterPro" id="IPR002355">
    <property type="entry name" value="Cu_oxidase_Cu_BS"/>
</dbReference>
<dbReference type="InterPro" id="IPR011706">
    <property type="entry name" value="Cu-oxidase_C"/>
</dbReference>
<feature type="region of interest" description="Disordered" evidence="4">
    <location>
        <begin position="1"/>
        <end position="21"/>
    </location>
</feature>
<accession>A0A6I3M832</accession>
<dbReference type="InterPro" id="IPR011707">
    <property type="entry name" value="Cu-oxidase-like_N"/>
</dbReference>
<dbReference type="RefSeq" id="WP_155052166.1">
    <property type="nucleotide sequence ID" value="NZ_BAAAIB010000008.1"/>
</dbReference>
<dbReference type="EMBL" id="WMLB01000025">
    <property type="protein sequence ID" value="MTH69131.1"/>
    <property type="molecule type" value="Genomic_DNA"/>
</dbReference>
<dbReference type="OrthoDB" id="345021at2"/>
<dbReference type="GO" id="GO:0005507">
    <property type="term" value="F:copper ion binding"/>
    <property type="evidence" value="ECO:0007669"/>
    <property type="project" value="InterPro"/>
</dbReference>
<feature type="domain" description="Plastocyanin-like" evidence="6">
    <location>
        <begin position="88"/>
        <end position="200"/>
    </location>
</feature>
<dbReference type="CDD" id="cd13867">
    <property type="entry name" value="CuRO_2_CueO_FtsP"/>
    <property type="match status" value="1"/>
</dbReference>
<keyword evidence="3" id="KW-0560">Oxidoreductase</keyword>
<reference evidence="7 8" key="1">
    <citation type="submission" date="2019-11" db="EMBL/GenBank/DDBJ databases">
        <title>Agromyces kandeliae sp. nov., isolated from mangrove soil.</title>
        <authorList>
            <person name="Wang R."/>
        </authorList>
    </citation>
    <scope>NUCLEOTIDE SEQUENCE [LARGE SCALE GENOMIC DNA]</scope>
    <source>
        <strain evidence="7 8">JCM 11433</strain>
    </source>
</reference>
<evidence type="ECO:0000256" key="1">
    <source>
        <dbReference type="ARBA" id="ARBA00010609"/>
    </source>
</evidence>
<keyword evidence="8" id="KW-1185">Reference proteome</keyword>
<organism evidence="7 8">
    <name type="scientific">Agromyces bracchium</name>
    <dbReference type="NCBI Taxonomy" id="88376"/>
    <lineage>
        <taxon>Bacteria</taxon>
        <taxon>Bacillati</taxon>
        <taxon>Actinomycetota</taxon>
        <taxon>Actinomycetes</taxon>
        <taxon>Micrococcales</taxon>
        <taxon>Microbacteriaceae</taxon>
        <taxon>Agromyces</taxon>
    </lineage>
</organism>
<sequence length="523" mass="56857">MIHRTAHHPRPDRARSRPRRPRALAVTAASIVVGAGVALAFAGCGLVGPTPVSTIGEVDFDTPLPVPPIAESTVAADGTRVFSLEARAGTTEFAPGVPSETWGFDGAHLGPTIIAERGERIRVDVANALDEPTTVHWHGMHLPAAMDGGPHQMVDPGETWSPEWEVDQEAATLWYHPHPHGETEQHVARGLAGMLLVRDDVEAALPLPREYGVDDLPVIVQDAAFTDDGRLESSARGFAGRMGDELVVNGARAPFTDVDDELVRLRLLNASTARTYAFGWEDGRTIDVIATDGGLLEASVALDRVVLSPGERAEVLVRMTPGEELRLHSVMTPEAAGLKPPIAAMNGATDAFDVLELRAAETLDPAPDLPERLRELPEVAEGDVATTRTFRLDGFEINGGTMRMDHVDETVTVDTTERWIVENAGEMPHSFHVHDVQFRIAAIDAAPPPAEFAGWKDTILARPGSRYELILRFEDHADPDTPYMYHCHLLQHEDQGMMGQFVVVAPGQRATMTEETNDHDHAH</sequence>
<dbReference type="InterPro" id="IPR008972">
    <property type="entry name" value="Cupredoxin"/>
</dbReference>
<protein>
    <submittedName>
        <fullName evidence="7">Multicopper oxidase domain-containing protein</fullName>
    </submittedName>
</protein>
<dbReference type="PANTHER" id="PTHR48267:SF1">
    <property type="entry name" value="BILIRUBIN OXIDASE"/>
    <property type="match status" value="1"/>
</dbReference>
<feature type="domain" description="Plastocyanin-like" evidence="5">
    <location>
        <begin position="388"/>
        <end position="504"/>
    </location>
</feature>
<evidence type="ECO:0000256" key="2">
    <source>
        <dbReference type="ARBA" id="ARBA00022723"/>
    </source>
</evidence>
<dbReference type="PANTHER" id="PTHR48267">
    <property type="entry name" value="CUPREDOXIN SUPERFAMILY PROTEIN"/>
    <property type="match status" value="1"/>
</dbReference>
<dbReference type="SUPFAM" id="SSF49503">
    <property type="entry name" value="Cupredoxins"/>
    <property type="match status" value="3"/>
</dbReference>
<evidence type="ECO:0000259" key="5">
    <source>
        <dbReference type="Pfam" id="PF07731"/>
    </source>
</evidence>
<comment type="caution">
    <text evidence="7">The sequence shown here is derived from an EMBL/GenBank/DDBJ whole genome shotgun (WGS) entry which is preliminary data.</text>
</comment>
<dbReference type="Proteomes" id="UP000433071">
    <property type="component" value="Unassembled WGS sequence"/>
</dbReference>
<dbReference type="GO" id="GO:0016491">
    <property type="term" value="F:oxidoreductase activity"/>
    <property type="evidence" value="ECO:0007669"/>
    <property type="project" value="UniProtKB-KW"/>
</dbReference>
<evidence type="ECO:0000256" key="4">
    <source>
        <dbReference type="SAM" id="MobiDB-lite"/>
    </source>
</evidence>
<evidence type="ECO:0000313" key="7">
    <source>
        <dbReference type="EMBL" id="MTH69131.1"/>
    </source>
</evidence>
<name>A0A6I3M832_9MICO</name>
<gene>
    <name evidence="7" type="ORF">GJ743_12205</name>
</gene>
<dbReference type="InterPro" id="IPR045087">
    <property type="entry name" value="Cu-oxidase_fam"/>
</dbReference>
<dbReference type="CDD" id="cd04232">
    <property type="entry name" value="CuRO_1_CueO_FtsP"/>
    <property type="match status" value="1"/>
</dbReference>
<evidence type="ECO:0000313" key="8">
    <source>
        <dbReference type="Proteomes" id="UP000433071"/>
    </source>
</evidence>
<proteinExistence type="inferred from homology"/>